<dbReference type="eggNOG" id="ENOG5032S22">
    <property type="taxonomic scope" value="Bacteria"/>
</dbReference>
<feature type="transmembrane region" description="Helical" evidence="1">
    <location>
        <begin position="201"/>
        <end position="226"/>
    </location>
</feature>
<keyword evidence="1" id="KW-0472">Membrane</keyword>
<proteinExistence type="predicted"/>
<name>A0A089X3B6_STRGA</name>
<evidence type="ECO:0000256" key="1">
    <source>
        <dbReference type="SAM" id="Phobius"/>
    </source>
</evidence>
<evidence type="ECO:0000313" key="3">
    <source>
        <dbReference type="Proteomes" id="UP000029482"/>
    </source>
</evidence>
<gene>
    <name evidence="2" type="ORF">SGLAU_01265</name>
</gene>
<evidence type="ECO:0000313" key="2">
    <source>
        <dbReference type="EMBL" id="AIR96281.1"/>
    </source>
</evidence>
<feature type="transmembrane region" description="Helical" evidence="1">
    <location>
        <begin position="242"/>
        <end position="262"/>
    </location>
</feature>
<dbReference type="HOGENOM" id="CLU_080421_0_0_11"/>
<dbReference type="Proteomes" id="UP000029482">
    <property type="component" value="Chromosome"/>
</dbReference>
<evidence type="ECO:0008006" key="4">
    <source>
        <dbReference type="Google" id="ProtNLM"/>
    </source>
</evidence>
<keyword evidence="3" id="KW-1185">Reference proteome</keyword>
<sequence length="280" mass="29531">MTRFSPFRPVLRMTETPRRRLGTLTALAAATLLAFFVAPNALARDSSVSTANVSDTFRQGFVAYWRSGSGDLPDRLETAVAFWFRFHLVKAGVSALLLAVAVALGVVLWRQVRQRTGGWPARVRLGLSWVSAAALGLFALVALVANVQGAAAPFASLLPMLTSGGADGELAATLAEVRHQADASPSPRHSPALTVMAGDFAVYHAVLATMAAALTCALAVTGVVLWKRSRTSAEGRSRRTTVLAAVSSLLAAAWLVIAFANVTNAVNSQQALARFFAGGW</sequence>
<accession>A0A089X3B6</accession>
<organism evidence="2 3">
    <name type="scientific">Streptomyces glaucescens</name>
    <dbReference type="NCBI Taxonomy" id="1907"/>
    <lineage>
        <taxon>Bacteria</taxon>
        <taxon>Bacillati</taxon>
        <taxon>Actinomycetota</taxon>
        <taxon>Actinomycetes</taxon>
        <taxon>Kitasatosporales</taxon>
        <taxon>Streptomycetaceae</taxon>
        <taxon>Streptomyces</taxon>
    </lineage>
</organism>
<dbReference type="AlphaFoldDB" id="A0A089X3B6"/>
<dbReference type="KEGG" id="sgu:SGLAU_01265"/>
<reference evidence="3" key="1">
    <citation type="journal article" date="2015" name="J. Biotechnol.">
        <title>Complete genome sequence of the actinobacterium Streptomyces glaucescens GLA.O (DSM 40922) consisting of a linear chromosome and one linear plasmid.</title>
        <authorList>
            <person name="Ortseifen V."/>
            <person name="Winkler A."/>
            <person name="Albersmeier A."/>
            <person name="Wendler S."/>
            <person name="Puhler A."/>
            <person name="Kalinowski J."/>
            <person name="Ruckert C."/>
        </authorList>
    </citation>
    <scope>NUCLEOTIDE SEQUENCE [LARGE SCALE GENOMIC DNA]</scope>
    <source>
        <strain evidence="3">DSM 40922 / GLA O</strain>
    </source>
</reference>
<dbReference type="EMBL" id="CP009438">
    <property type="protein sequence ID" value="AIR96281.1"/>
    <property type="molecule type" value="Genomic_DNA"/>
</dbReference>
<keyword evidence="1" id="KW-0812">Transmembrane</keyword>
<feature type="transmembrane region" description="Helical" evidence="1">
    <location>
        <begin position="91"/>
        <end position="109"/>
    </location>
</feature>
<feature type="transmembrane region" description="Helical" evidence="1">
    <location>
        <begin position="129"/>
        <end position="151"/>
    </location>
</feature>
<keyword evidence="1" id="KW-1133">Transmembrane helix</keyword>
<protein>
    <recommendedName>
        <fullName evidence="4">Tat (Twin-arginine translocation) pathway signal sequence</fullName>
    </recommendedName>
</protein>